<evidence type="ECO:0000313" key="3">
    <source>
        <dbReference type="Proteomes" id="UP001151699"/>
    </source>
</evidence>
<dbReference type="AlphaFoldDB" id="A0A9Q0N8X9"/>
<dbReference type="EMBL" id="WJQU01000001">
    <property type="protein sequence ID" value="KAJ6645261.1"/>
    <property type="molecule type" value="Genomic_DNA"/>
</dbReference>
<gene>
    <name evidence="2" type="ORF">Bhyg_00465</name>
</gene>
<organism evidence="2 3">
    <name type="scientific">Pseudolycoriella hygida</name>
    <dbReference type="NCBI Taxonomy" id="35572"/>
    <lineage>
        <taxon>Eukaryota</taxon>
        <taxon>Metazoa</taxon>
        <taxon>Ecdysozoa</taxon>
        <taxon>Arthropoda</taxon>
        <taxon>Hexapoda</taxon>
        <taxon>Insecta</taxon>
        <taxon>Pterygota</taxon>
        <taxon>Neoptera</taxon>
        <taxon>Endopterygota</taxon>
        <taxon>Diptera</taxon>
        <taxon>Nematocera</taxon>
        <taxon>Sciaroidea</taxon>
        <taxon>Sciaridae</taxon>
        <taxon>Pseudolycoriella</taxon>
    </lineage>
</organism>
<name>A0A9Q0N8X9_9DIPT</name>
<accession>A0A9Q0N8X9</accession>
<dbReference type="Proteomes" id="UP001151699">
    <property type="component" value="Chromosome A"/>
</dbReference>
<protein>
    <submittedName>
        <fullName evidence="2">Uncharacterized protein</fullName>
    </submittedName>
</protein>
<feature type="region of interest" description="Disordered" evidence="1">
    <location>
        <begin position="27"/>
        <end position="136"/>
    </location>
</feature>
<comment type="caution">
    <text evidence="2">The sequence shown here is derived from an EMBL/GenBank/DDBJ whole genome shotgun (WGS) entry which is preliminary data.</text>
</comment>
<keyword evidence="3" id="KW-1185">Reference proteome</keyword>
<reference evidence="2" key="1">
    <citation type="submission" date="2022-07" db="EMBL/GenBank/DDBJ databases">
        <authorList>
            <person name="Trinca V."/>
            <person name="Uliana J.V.C."/>
            <person name="Torres T.T."/>
            <person name="Ward R.J."/>
            <person name="Monesi N."/>
        </authorList>
    </citation>
    <scope>NUCLEOTIDE SEQUENCE</scope>
    <source>
        <strain evidence="2">HSMRA1968</strain>
        <tissue evidence="2">Whole embryos</tissue>
    </source>
</reference>
<evidence type="ECO:0000256" key="1">
    <source>
        <dbReference type="SAM" id="MobiDB-lite"/>
    </source>
</evidence>
<feature type="compositionally biased region" description="Polar residues" evidence="1">
    <location>
        <begin position="49"/>
        <end position="76"/>
    </location>
</feature>
<feature type="compositionally biased region" description="Polar residues" evidence="1">
    <location>
        <begin position="110"/>
        <end position="136"/>
    </location>
</feature>
<evidence type="ECO:0000313" key="2">
    <source>
        <dbReference type="EMBL" id="KAJ6645261.1"/>
    </source>
</evidence>
<proteinExistence type="predicted"/>
<sequence length="136" mass="15181">MKNKFEINTFLTSDCQKTHHSKLLRTVTIMEPQEEPLDLSPRGSRDRPSTSQAFRNVASGSRSSDVNPSNQQQTDCQKTHHSKLIRTVTIMEPQEEPLDLSPRGSRDRPSTSQAFQNVASGSRSSDVNPSNQQQTG</sequence>